<reference evidence="2 3" key="1">
    <citation type="submission" date="2024-11" db="EMBL/GenBank/DDBJ databases">
        <title>Identification and Characterization of a Novel Fosfomycin Bacillithiol Transferase FosB8 in Paenibacillus illinoisensis.</title>
        <authorList>
            <person name="Lu W."/>
        </authorList>
    </citation>
    <scope>NUCLEOTIDE SEQUENCE [LARGE SCALE GENOMIC DNA]</scope>
    <source>
        <strain evidence="2 3">WP77</strain>
    </source>
</reference>
<sequence>MRLYDLAEQYNDLLDHLQDEANNEELQRMLDGIGGKIEEKIENTVKVMKSLESDVNAIDAEIKRLSSRKSTLSNNISYLKSNIEQSMVSMDMSKVKGTLFTVSMQNNPPKVNVVDESAIPKDYFRIPEVVPVLDKKRLLDELKKGSYEIPGVALVQEKSLRVR</sequence>
<keyword evidence="3" id="KW-1185">Reference proteome</keyword>
<evidence type="ECO:0000313" key="2">
    <source>
        <dbReference type="EMBL" id="MFK0524797.1"/>
    </source>
</evidence>
<comment type="caution">
    <text evidence="2">The sequence shown here is derived from an EMBL/GenBank/DDBJ whole genome shotgun (WGS) entry which is preliminary data.</text>
</comment>
<dbReference type="Pfam" id="PF05565">
    <property type="entry name" value="Sipho_Gp157"/>
    <property type="match status" value="1"/>
</dbReference>
<evidence type="ECO:0000313" key="3">
    <source>
        <dbReference type="Proteomes" id="UP001618531"/>
    </source>
</evidence>
<organism evidence="2 3">
    <name type="scientific">Paenibacillus illinoisensis</name>
    <dbReference type="NCBI Taxonomy" id="59845"/>
    <lineage>
        <taxon>Bacteria</taxon>
        <taxon>Bacillati</taxon>
        <taxon>Bacillota</taxon>
        <taxon>Bacilli</taxon>
        <taxon>Bacillales</taxon>
        <taxon>Paenibacillaceae</taxon>
        <taxon>Paenibacillus</taxon>
    </lineage>
</organism>
<evidence type="ECO:0000256" key="1">
    <source>
        <dbReference type="SAM" id="Coils"/>
    </source>
</evidence>
<dbReference type="RefSeq" id="WP_402877445.1">
    <property type="nucleotide sequence ID" value="NZ_JBIYSL010000005.1"/>
</dbReference>
<dbReference type="InterPro" id="IPR008840">
    <property type="entry name" value="Sipho_Gp157"/>
</dbReference>
<name>A0ABW8HZA0_9BACL</name>
<gene>
    <name evidence="2" type="ORF">ACINKY_21590</name>
</gene>
<dbReference type="EMBL" id="JBIYSL010000005">
    <property type="protein sequence ID" value="MFK0524797.1"/>
    <property type="molecule type" value="Genomic_DNA"/>
</dbReference>
<keyword evidence="1" id="KW-0175">Coiled coil</keyword>
<dbReference type="Proteomes" id="UP001618531">
    <property type="component" value="Unassembled WGS sequence"/>
</dbReference>
<accession>A0ABW8HZA0</accession>
<proteinExistence type="predicted"/>
<feature type="coiled-coil region" evidence="1">
    <location>
        <begin position="7"/>
        <end position="68"/>
    </location>
</feature>
<protein>
    <submittedName>
        <fullName evidence="2">Siphovirus Gp157 family protein</fullName>
    </submittedName>
</protein>